<dbReference type="InterPro" id="IPR025962">
    <property type="entry name" value="SdpI/YhfL"/>
</dbReference>
<dbReference type="Pfam" id="PF13630">
    <property type="entry name" value="SdpI"/>
    <property type="match status" value="1"/>
</dbReference>
<proteinExistence type="predicted"/>
<dbReference type="EMBL" id="BMXL01000006">
    <property type="protein sequence ID" value="GHD22944.1"/>
    <property type="molecule type" value="Genomic_DNA"/>
</dbReference>
<evidence type="ECO:0000313" key="2">
    <source>
        <dbReference type="EMBL" id="GHD22944.1"/>
    </source>
</evidence>
<keyword evidence="3" id="KW-1185">Reference proteome</keyword>
<organism evidence="2 3">
    <name type="scientific">Nocardiopsis kunsanensis</name>
    <dbReference type="NCBI Taxonomy" id="141693"/>
    <lineage>
        <taxon>Bacteria</taxon>
        <taxon>Bacillati</taxon>
        <taxon>Actinomycetota</taxon>
        <taxon>Actinomycetes</taxon>
        <taxon>Streptosporangiales</taxon>
        <taxon>Nocardiopsidaceae</taxon>
        <taxon>Nocardiopsis</taxon>
    </lineage>
</organism>
<name>A0A919CGQ5_9ACTN</name>
<feature type="transmembrane region" description="Helical" evidence="1">
    <location>
        <begin position="41"/>
        <end position="61"/>
    </location>
</feature>
<feature type="transmembrane region" description="Helical" evidence="1">
    <location>
        <begin position="67"/>
        <end position="88"/>
    </location>
</feature>
<evidence type="ECO:0000256" key="1">
    <source>
        <dbReference type="SAM" id="Phobius"/>
    </source>
</evidence>
<keyword evidence="1" id="KW-1133">Transmembrane helix</keyword>
<sequence>MAGRTEKSAGPASRCTPAAFGIRTKRTLESERAWYHVHRSAAPWLTISAGILLAGALVPFFTGTGAAQFTAIMVGCVLYVGVLCTGAIRAHRTIPSTTVE</sequence>
<evidence type="ECO:0008006" key="4">
    <source>
        <dbReference type="Google" id="ProtNLM"/>
    </source>
</evidence>
<keyword evidence="1" id="KW-0472">Membrane</keyword>
<accession>A0A919CGQ5</accession>
<comment type="caution">
    <text evidence="2">The sequence shown here is derived from an EMBL/GenBank/DDBJ whole genome shotgun (WGS) entry which is preliminary data.</text>
</comment>
<gene>
    <name evidence="2" type="ORF">GCM10007147_17800</name>
</gene>
<keyword evidence="1" id="KW-0812">Transmembrane</keyword>
<dbReference type="AlphaFoldDB" id="A0A919CGQ5"/>
<reference evidence="2 3" key="1">
    <citation type="journal article" date="2014" name="Int. J. Syst. Evol. Microbiol.">
        <title>Complete genome sequence of Corynebacterium casei LMG S-19264T (=DSM 44701T), isolated from a smear-ripened cheese.</title>
        <authorList>
            <consortium name="US DOE Joint Genome Institute (JGI-PGF)"/>
            <person name="Walter F."/>
            <person name="Albersmeier A."/>
            <person name="Kalinowski J."/>
            <person name="Ruckert C."/>
        </authorList>
    </citation>
    <scope>NUCLEOTIDE SEQUENCE [LARGE SCALE GENOMIC DNA]</scope>
    <source>
        <strain evidence="2 3">KCTC 19473</strain>
    </source>
</reference>
<dbReference type="Proteomes" id="UP000654947">
    <property type="component" value="Unassembled WGS sequence"/>
</dbReference>
<evidence type="ECO:0000313" key="3">
    <source>
        <dbReference type="Proteomes" id="UP000654947"/>
    </source>
</evidence>
<protein>
    <recommendedName>
        <fullName evidence="4">SdpI family protein</fullName>
    </recommendedName>
</protein>